<reference evidence="1" key="1">
    <citation type="journal article" date="2021" name="Proc. Natl. Acad. Sci. U.S.A.">
        <title>A Catalog of Tens of Thousands of Viruses from Human Metagenomes Reveals Hidden Associations with Chronic Diseases.</title>
        <authorList>
            <person name="Tisza M.J."/>
            <person name="Buck C.B."/>
        </authorList>
    </citation>
    <scope>NUCLEOTIDE SEQUENCE</scope>
    <source>
        <strain evidence="1">Ctrpg19</strain>
    </source>
</reference>
<name>A0A8S5MK43_9CAUD</name>
<accession>A0A8S5MK43</accession>
<sequence length="73" mass="8746">MKDYVIYKKYQFRAGEPAELKDSKEFVQVLLSAKEEQVINICQRLNMECKHHGINLHYMFQELKPYDGCFDNE</sequence>
<organism evidence="1">
    <name type="scientific">Siphoviridae sp. ctrpg19</name>
    <dbReference type="NCBI Taxonomy" id="2826481"/>
    <lineage>
        <taxon>Viruses</taxon>
        <taxon>Duplodnaviria</taxon>
        <taxon>Heunggongvirae</taxon>
        <taxon>Uroviricota</taxon>
        <taxon>Caudoviricetes</taxon>
    </lineage>
</organism>
<evidence type="ECO:0000313" key="1">
    <source>
        <dbReference type="EMBL" id="DAD82721.1"/>
    </source>
</evidence>
<dbReference type="EMBL" id="BK014923">
    <property type="protein sequence ID" value="DAD82721.1"/>
    <property type="molecule type" value="Genomic_DNA"/>
</dbReference>
<proteinExistence type="predicted"/>
<protein>
    <submittedName>
        <fullName evidence="1">Uncharacterized protein</fullName>
    </submittedName>
</protein>